<dbReference type="EMBL" id="CM046125">
    <property type="protein sequence ID" value="KAI8423379.1"/>
    <property type="molecule type" value="Genomic_DNA"/>
</dbReference>
<organism evidence="1 2">
    <name type="scientific">Choristoneura fumiferana</name>
    <name type="common">Spruce budworm moth</name>
    <name type="synonym">Archips fumiferana</name>
    <dbReference type="NCBI Taxonomy" id="7141"/>
    <lineage>
        <taxon>Eukaryota</taxon>
        <taxon>Metazoa</taxon>
        <taxon>Ecdysozoa</taxon>
        <taxon>Arthropoda</taxon>
        <taxon>Hexapoda</taxon>
        <taxon>Insecta</taxon>
        <taxon>Pterygota</taxon>
        <taxon>Neoptera</taxon>
        <taxon>Endopterygota</taxon>
        <taxon>Lepidoptera</taxon>
        <taxon>Glossata</taxon>
        <taxon>Ditrysia</taxon>
        <taxon>Tortricoidea</taxon>
        <taxon>Tortricidae</taxon>
        <taxon>Tortricinae</taxon>
        <taxon>Choristoneura</taxon>
    </lineage>
</organism>
<accession>A0ACC0JH12</accession>
<proteinExistence type="predicted"/>
<reference evidence="1 2" key="1">
    <citation type="journal article" date="2022" name="Genome Biol. Evol.">
        <title>The Spruce Budworm Genome: Reconstructing the Evolutionary History of Antifreeze Proteins.</title>
        <authorList>
            <person name="Beliveau C."/>
            <person name="Gagne P."/>
            <person name="Picq S."/>
            <person name="Vernygora O."/>
            <person name="Keeling C.I."/>
            <person name="Pinkney K."/>
            <person name="Doucet D."/>
            <person name="Wen F."/>
            <person name="Johnston J.S."/>
            <person name="Maaroufi H."/>
            <person name="Boyle B."/>
            <person name="Laroche J."/>
            <person name="Dewar K."/>
            <person name="Juretic N."/>
            <person name="Blackburn G."/>
            <person name="Nisole A."/>
            <person name="Brunet B."/>
            <person name="Brandao M."/>
            <person name="Lumley L."/>
            <person name="Duan J."/>
            <person name="Quan G."/>
            <person name="Lucarotti C.J."/>
            <person name="Roe A.D."/>
            <person name="Sperling F.A.H."/>
            <person name="Levesque R.C."/>
            <person name="Cusson M."/>
        </authorList>
    </citation>
    <scope>NUCLEOTIDE SEQUENCE [LARGE SCALE GENOMIC DNA]</scope>
    <source>
        <strain evidence="1">Glfc:IPQL:Cfum</strain>
    </source>
</reference>
<protein>
    <submittedName>
        <fullName evidence="1">Uncharacterized protein</fullName>
    </submittedName>
</protein>
<comment type="caution">
    <text evidence="1">The sequence shown here is derived from an EMBL/GenBank/DDBJ whole genome shotgun (WGS) entry which is preliminary data.</text>
</comment>
<dbReference type="Proteomes" id="UP001064048">
    <property type="component" value="Chromosome 25"/>
</dbReference>
<evidence type="ECO:0000313" key="2">
    <source>
        <dbReference type="Proteomes" id="UP001064048"/>
    </source>
</evidence>
<evidence type="ECO:0000313" key="1">
    <source>
        <dbReference type="EMBL" id="KAI8423379.1"/>
    </source>
</evidence>
<keyword evidence="2" id="KW-1185">Reference proteome</keyword>
<gene>
    <name evidence="1" type="ORF">MSG28_014375</name>
</gene>
<name>A0ACC0JH12_CHOFU</name>
<sequence>MDAEAGASHIPFLETGNGDAKMLKRMETVPDIKRDASGITTQYIAAGIGLLSEQEGLGHSSHAGPVRIGNFARTIEEICLRGDRSNH</sequence>